<comment type="subcellular location">
    <subcellularLocation>
        <location evidence="1">Membrane</location>
        <topology evidence="1">Multi-pass membrane protein</topology>
    </subcellularLocation>
</comment>
<keyword evidence="2" id="KW-0813">Transport</keyword>
<feature type="transmembrane region" description="Helical" evidence="7">
    <location>
        <begin position="206"/>
        <end position="229"/>
    </location>
</feature>
<feature type="transmembrane region" description="Helical" evidence="7">
    <location>
        <begin position="404"/>
        <end position="429"/>
    </location>
</feature>
<feature type="transmembrane region" description="Helical" evidence="7">
    <location>
        <begin position="149"/>
        <end position="168"/>
    </location>
</feature>
<keyword evidence="4 7" id="KW-1133">Transmembrane helix</keyword>
<feature type="transmembrane region" description="Helical" evidence="7">
    <location>
        <begin position="342"/>
        <end position="365"/>
    </location>
</feature>
<accession>A0A9P4UTM0</accession>
<evidence type="ECO:0000259" key="8">
    <source>
        <dbReference type="PROSITE" id="PS50850"/>
    </source>
</evidence>
<feature type="transmembrane region" description="Helical" evidence="7">
    <location>
        <begin position="301"/>
        <end position="322"/>
    </location>
</feature>
<dbReference type="InterPro" id="IPR036259">
    <property type="entry name" value="MFS_trans_sf"/>
</dbReference>
<organism evidence="9 10">
    <name type="scientific">Polychaeton citri CBS 116435</name>
    <dbReference type="NCBI Taxonomy" id="1314669"/>
    <lineage>
        <taxon>Eukaryota</taxon>
        <taxon>Fungi</taxon>
        <taxon>Dikarya</taxon>
        <taxon>Ascomycota</taxon>
        <taxon>Pezizomycotina</taxon>
        <taxon>Dothideomycetes</taxon>
        <taxon>Dothideomycetidae</taxon>
        <taxon>Capnodiales</taxon>
        <taxon>Capnodiaceae</taxon>
        <taxon>Polychaeton</taxon>
    </lineage>
</organism>
<comment type="caution">
    <text evidence="9">The sequence shown here is derived from an EMBL/GenBank/DDBJ whole genome shotgun (WGS) entry which is preliminary data.</text>
</comment>
<feature type="transmembrane region" description="Helical" evidence="7">
    <location>
        <begin position="441"/>
        <end position="466"/>
    </location>
</feature>
<evidence type="ECO:0000313" key="10">
    <source>
        <dbReference type="Proteomes" id="UP000799441"/>
    </source>
</evidence>
<evidence type="ECO:0000256" key="6">
    <source>
        <dbReference type="SAM" id="MobiDB-lite"/>
    </source>
</evidence>
<dbReference type="Proteomes" id="UP000799441">
    <property type="component" value="Unassembled WGS sequence"/>
</dbReference>
<dbReference type="AlphaFoldDB" id="A0A9P4UTM0"/>
<reference evidence="9" key="1">
    <citation type="journal article" date="2020" name="Stud. Mycol.">
        <title>101 Dothideomycetes genomes: a test case for predicting lifestyles and emergence of pathogens.</title>
        <authorList>
            <person name="Haridas S."/>
            <person name="Albert R."/>
            <person name="Binder M."/>
            <person name="Bloem J."/>
            <person name="Labutti K."/>
            <person name="Salamov A."/>
            <person name="Andreopoulos B."/>
            <person name="Baker S."/>
            <person name="Barry K."/>
            <person name="Bills G."/>
            <person name="Bluhm B."/>
            <person name="Cannon C."/>
            <person name="Castanera R."/>
            <person name="Culley D."/>
            <person name="Daum C."/>
            <person name="Ezra D."/>
            <person name="Gonzalez J."/>
            <person name="Henrissat B."/>
            <person name="Kuo A."/>
            <person name="Liang C."/>
            <person name="Lipzen A."/>
            <person name="Lutzoni F."/>
            <person name="Magnuson J."/>
            <person name="Mondo S."/>
            <person name="Nolan M."/>
            <person name="Ohm R."/>
            <person name="Pangilinan J."/>
            <person name="Park H.-J."/>
            <person name="Ramirez L."/>
            <person name="Alfaro M."/>
            <person name="Sun H."/>
            <person name="Tritt A."/>
            <person name="Yoshinaga Y."/>
            <person name="Zwiers L.-H."/>
            <person name="Turgeon B."/>
            <person name="Goodwin S."/>
            <person name="Spatafora J."/>
            <person name="Crous P."/>
            <person name="Grigoriev I."/>
        </authorList>
    </citation>
    <scope>NUCLEOTIDE SEQUENCE</scope>
    <source>
        <strain evidence="9">CBS 116435</strain>
    </source>
</reference>
<feature type="region of interest" description="Disordered" evidence="6">
    <location>
        <begin position="1"/>
        <end position="70"/>
    </location>
</feature>
<evidence type="ECO:0000256" key="3">
    <source>
        <dbReference type="ARBA" id="ARBA00022692"/>
    </source>
</evidence>
<dbReference type="InterPro" id="IPR011701">
    <property type="entry name" value="MFS"/>
</dbReference>
<dbReference type="EMBL" id="MU003770">
    <property type="protein sequence ID" value="KAF2724858.1"/>
    <property type="molecule type" value="Genomic_DNA"/>
</dbReference>
<feature type="transmembrane region" description="Helical" evidence="7">
    <location>
        <begin position="249"/>
        <end position="272"/>
    </location>
</feature>
<dbReference type="PANTHER" id="PTHR23504">
    <property type="entry name" value="MAJOR FACILITATOR SUPERFAMILY DOMAIN-CONTAINING PROTEIN 10"/>
    <property type="match status" value="1"/>
</dbReference>
<dbReference type="InterPro" id="IPR020846">
    <property type="entry name" value="MFS_dom"/>
</dbReference>
<keyword evidence="10" id="KW-1185">Reference proteome</keyword>
<evidence type="ECO:0000313" key="9">
    <source>
        <dbReference type="EMBL" id="KAF2724858.1"/>
    </source>
</evidence>
<feature type="domain" description="Major facilitator superfamily (MFS) profile" evidence="8">
    <location>
        <begin position="75"/>
        <end position="501"/>
    </location>
</feature>
<keyword evidence="5 7" id="KW-0472">Membrane</keyword>
<dbReference type="Pfam" id="PF07690">
    <property type="entry name" value="MFS_1"/>
    <property type="match status" value="1"/>
</dbReference>
<gene>
    <name evidence="9" type="ORF">K431DRAFT_343765</name>
</gene>
<evidence type="ECO:0000256" key="1">
    <source>
        <dbReference type="ARBA" id="ARBA00004141"/>
    </source>
</evidence>
<sequence>MAGTSANPLGVDGSIHAGDETTPLLAAPDTASGKALGSTPNGHGSITKQAHNDGVAGETQPAEEGAEDQGEKPLKAFQITLLCFVALQDPIAYFSIFPFINEMIERTGSIPPSDVGFWSGMIESLFSLVQMALMLVYGRIADRIGRKPVLVFSLFGVSIASGLFGMSQTLAQMIVLRCCAGLFAGSVVTIRTMISEQSTKKTQARVFSWYMFARNLGIFTGPIIGGGFANPTDQYPRVFGRNEFFRQHPYALSSFVTGAVGILMAVISLFGLEETLKKKDPSKGEAASKPMTTWEVLKTPGVAIVLWVFNHVMLVALCYTAVSTVFMYTPVPLGGFGFTPPQISLFLALAGFSQACWMLIGFPYLQRRFGTSFVLLFCTAAFPIILAIYPILNEFLRHNLYVLFWTIGPINLIGGSGVSMAFACVQLCLNDVSPSPDVNATLNGIALAIQSGIRAVAPALFTSIFAFGVKWGKIDGHLVWIFLVMLAIPVPFIVRWLPKKAQG</sequence>
<name>A0A9P4UTM0_9PEZI</name>
<evidence type="ECO:0000256" key="4">
    <source>
        <dbReference type="ARBA" id="ARBA00022989"/>
    </source>
</evidence>
<protein>
    <submittedName>
        <fullName evidence="9">MFS general substrate transporter</fullName>
    </submittedName>
</protein>
<feature type="transmembrane region" description="Helical" evidence="7">
    <location>
        <begin position="478"/>
        <end position="497"/>
    </location>
</feature>
<feature type="compositionally biased region" description="Polar residues" evidence="6">
    <location>
        <begin position="38"/>
        <end position="49"/>
    </location>
</feature>
<dbReference type="GO" id="GO:0016020">
    <property type="term" value="C:membrane"/>
    <property type="evidence" value="ECO:0007669"/>
    <property type="project" value="UniProtKB-SubCell"/>
</dbReference>
<feature type="transmembrane region" description="Helical" evidence="7">
    <location>
        <begin position="115"/>
        <end position="137"/>
    </location>
</feature>
<evidence type="ECO:0000256" key="5">
    <source>
        <dbReference type="ARBA" id="ARBA00023136"/>
    </source>
</evidence>
<dbReference type="SUPFAM" id="SSF103473">
    <property type="entry name" value="MFS general substrate transporter"/>
    <property type="match status" value="1"/>
</dbReference>
<dbReference type="CDD" id="cd17330">
    <property type="entry name" value="MFS_SLC46_TetA_like"/>
    <property type="match status" value="1"/>
</dbReference>
<feature type="transmembrane region" description="Helical" evidence="7">
    <location>
        <begin position="372"/>
        <end position="392"/>
    </location>
</feature>
<keyword evidence="3 7" id="KW-0812">Transmembrane</keyword>
<evidence type="ECO:0000256" key="7">
    <source>
        <dbReference type="SAM" id="Phobius"/>
    </source>
</evidence>
<dbReference type="OrthoDB" id="419616at2759"/>
<dbReference type="PROSITE" id="PS50850">
    <property type="entry name" value="MFS"/>
    <property type="match status" value="1"/>
</dbReference>
<dbReference type="PANTHER" id="PTHR23504:SF3">
    <property type="entry name" value="MAJOR FACILITATOR SUPERFAMILY (MFS) PROFILE DOMAIN-CONTAINING PROTEIN"/>
    <property type="match status" value="1"/>
</dbReference>
<feature type="transmembrane region" description="Helical" evidence="7">
    <location>
        <begin position="79"/>
        <end position="100"/>
    </location>
</feature>
<evidence type="ECO:0000256" key="2">
    <source>
        <dbReference type="ARBA" id="ARBA00022448"/>
    </source>
</evidence>
<dbReference type="GO" id="GO:0022857">
    <property type="term" value="F:transmembrane transporter activity"/>
    <property type="evidence" value="ECO:0007669"/>
    <property type="project" value="InterPro"/>
</dbReference>
<dbReference type="Gene3D" id="1.20.1250.20">
    <property type="entry name" value="MFS general substrate transporter like domains"/>
    <property type="match status" value="1"/>
</dbReference>
<proteinExistence type="predicted"/>
<feature type="transmembrane region" description="Helical" evidence="7">
    <location>
        <begin position="174"/>
        <end position="194"/>
    </location>
</feature>